<sequence length="268" mass="30042">MQKSRLIPFKSSILYPMTFLCFFNTVRSWDNWSASSAVLTITGQSCSSSKNAYLQGNLQAAGPSGGRWPGGREEKNRDKTRDSLFSLSLFLSIISFILSHPPLNLKPEDLQSSISPSSLTQIHQSTSQIHPHNILFNLHQTIFTLTHSPQKIQFPPKISSTQKSSTMGYRPKRTCTGASRRQEEASTSRAPPPPQFAPDPAFPDMVLVSEEQKTRIAHLKLRKDYLVRNWSFWTCFMTIWATTRSRGSSGRLLSTCGSLRCSWLSPGS</sequence>
<evidence type="ECO:0000256" key="1">
    <source>
        <dbReference type="SAM" id="MobiDB-lite"/>
    </source>
</evidence>
<accession>A0ABM3QS70</accession>
<gene>
    <name evidence="3" type="primary">LOC110778331</name>
</gene>
<evidence type="ECO:0000313" key="3">
    <source>
        <dbReference type="RefSeq" id="XP_056686220.1"/>
    </source>
</evidence>
<feature type="region of interest" description="Disordered" evidence="1">
    <location>
        <begin position="153"/>
        <end position="202"/>
    </location>
</feature>
<organism evidence="2 3">
    <name type="scientific">Spinacia oleracea</name>
    <name type="common">Spinach</name>
    <dbReference type="NCBI Taxonomy" id="3562"/>
    <lineage>
        <taxon>Eukaryota</taxon>
        <taxon>Viridiplantae</taxon>
        <taxon>Streptophyta</taxon>
        <taxon>Embryophyta</taxon>
        <taxon>Tracheophyta</taxon>
        <taxon>Spermatophyta</taxon>
        <taxon>Magnoliopsida</taxon>
        <taxon>eudicotyledons</taxon>
        <taxon>Gunneridae</taxon>
        <taxon>Pentapetalae</taxon>
        <taxon>Caryophyllales</taxon>
        <taxon>Chenopodiaceae</taxon>
        <taxon>Chenopodioideae</taxon>
        <taxon>Anserineae</taxon>
        <taxon>Spinacia</taxon>
    </lineage>
</organism>
<dbReference type="GeneID" id="110778331"/>
<name>A0ABM3QS70_SPIOL</name>
<protein>
    <submittedName>
        <fullName evidence="3">Uncharacterized protein isoform X1</fullName>
    </submittedName>
</protein>
<reference evidence="3" key="2">
    <citation type="submission" date="2025-08" db="UniProtKB">
        <authorList>
            <consortium name="RefSeq"/>
        </authorList>
    </citation>
    <scope>IDENTIFICATION</scope>
    <source>
        <tissue evidence="3">Leaf</tissue>
    </source>
</reference>
<keyword evidence="2" id="KW-1185">Reference proteome</keyword>
<reference evidence="2" key="1">
    <citation type="journal article" date="2021" name="Nat. Commun.">
        <title>Genomic analyses provide insights into spinach domestication and the genetic basis of agronomic traits.</title>
        <authorList>
            <person name="Cai X."/>
            <person name="Sun X."/>
            <person name="Xu C."/>
            <person name="Sun H."/>
            <person name="Wang X."/>
            <person name="Ge C."/>
            <person name="Zhang Z."/>
            <person name="Wang Q."/>
            <person name="Fei Z."/>
            <person name="Jiao C."/>
            <person name="Wang Q."/>
        </authorList>
    </citation>
    <scope>NUCLEOTIDE SEQUENCE [LARGE SCALE GENOMIC DNA]</scope>
    <source>
        <strain evidence="2">cv. Varoflay</strain>
    </source>
</reference>
<evidence type="ECO:0000313" key="2">
    <source>
        <dbReference type="Proteomes" id="UP000813463"/>
    </source>
</evidence>
<feature type="compositionally biased region" description="Pro residues" evidence="1">
    <location>
        <begin position="190"/>
        <end position="201"/>
    </location>
</feature>
<dbReference type="Proteomes" id="UP000813463">
    <property type="component" value="Chromosome 5"/>
</dbReference>
<dbReference type="RefSeq" id="XP_056686220.1">
    <property type="nucleotide sequence ID" value="XM_056830242.1"/>
</dbReference>
<feature type="compositionally biased region" description="Polar residues" evidence="1">
    <location>
        <begin position="158"/>
        <end position="167"/>
    </location>
</feature>
<proteinExistence type="predicted"/>